<dbReference type="PANTHER" id="PTHR34295">
    <property type="entry name" value="BIOTIN TRANSPORTER BIOY"/>
    <property type="match status" value="1"/>
</dbReference>
<keyword evidence="2 3" id="KW-0472">Membrane</keyword>
<dbReference type="InterPro" id="IPR003784">
    <property type="entry name" value="BioY"/>
</dbReference>
<reference evidence="4" key="2">
    <citation type="submission" date="2021-04" db="EMBL/GenBank/DDBJ databases">
        <authorList>
            <person name="Gilroy R."/>
        </authorList>
    </citation>
    <scope>NUCLEOTIDE SEQUENCE</scope>
    <source>
        <strain evidence="4">CHK193-4272</strain>
    </source>
</reference>
<proteinExistence type="inferred from homology"/>
<name>A0A9D1PGQ2_9FIRM</name>
<gene>
    <name evidence="4" type="ORF">H9746_03020</name>
</gene>
<dbReference type="GO" id="GO:0005886">
    <property type="term" value="C:plasma membrane"/>
    <property type="evidence" value="ECO:0007669"/>
    <property type="project" value="UniProtKB-SubCell"/>
</dbReference>
<evidence type="ECO:0000256" key="3">
    <source>
        <dbReference type="SAM" id="Phobius"/>
    </source>
</evidence>
<feature type="transmembrane region" description="Helical" evidence="3">
    <location>
        <begin position="87"/>
        <end position="104"/>
    </location>
</feature>
<feature type="transmembrane region" description="Helical" evidence="3">
    <location>
        <begin position="116"/>
        <end position="135"/>
    </location>
</feature>
<reference evidence="4" key="1">
    <citation type="journal article" date="2021" name="PeerJ">
        <title>Extensive microbial diversity within the chicken gut microbiome revealed by metagenomics and culture.</title>
        <authorList>
            <person name="Gilroy R."/>
            <person name="Ravi A."/>
            <person name="Getino M."/>
            <person name="Pursley I."/>
            <person name="Horton D.L."/>
            <person name="Alikhan N.F."/>
            <person name="Baker D."/>
            <person name="Gharbi K."/>
            <person name="Hall N."/>
            <person name="Watson M."/>
            <person name="Adriaenssens E.M."/>
            <person name="Foster-Nyarko E."/>
            <person name="Jarju S."/>
            <person name="Secka A."/>
            <person name="Antonio M."/>
            <person name="Oren A."/>
            <person name="Chaudhuri R.R."/>
            <person name="La Ragione R."/>
            <person name="Hildebrand F."/>
            <person name="Pallen M.J."/>
        </authorList>
    </citation>
    <scope>NUCLEOTIDE SEQUENCE</scope>
    <source>
        <strain evidence="4">CHK193-4272</strain>
    </source>
</reference>
<accession>A0A9D1PGQ2</accession>
<feature type="transmembrane region" description="Helical" evidence="3">
    <location>
        <begin position="147"/>
        <end position="173"/>
    </location>
</feature>
<evidence type="ECO:0000256" key="2">
    <source>
        <dbReference type="PIRNR" id="PIRNR016661"/>
    </source>
</evidence>
<dbReference type="EMBL" id="DXIE01000021">
    <property type="protein sequence ID" value="HIV61806.1"/>
    <property type="molecule type" value="Genomic_DNA"/>
</dbReference>
<keyword evidence="2" id="KW-1003">Cell membrane</keyword>
<dbReference type="Proteomes" id="UP000886808">
    <property type="component" value="Unassembled WGS sequence"/>
</dbReference>
<dbReference type="PIRSF" id="PIRSF016661">
    <property type="entry name" value="BioY"/>
    <property type="match status" value="1"/>
</dbReference>
<dbReference type="AlphaFoldDB" id="A0A9D1PGQ2"/>
<keyword evidence="3" id="KW-1133">Transmembrane helix</keyword>
<comment type="similarity">
    <text evidence="1 2">Belongs to the BioY family.</text>
</comment>
<keyword evidence="3" id="KW-0812">Transmembrane</keyword>
<dbReference type="Pfam" id="PF02632">
    <property type="entry name" value="BioY"/>
    <property type="match status" value="1"/>
</dbReference>
<evidence type="ECO:0000256" key="1">
    <source>
        <dbReference type="ARBA" id="ARBA00010692"/>
    </source>
</evidence>
<feature type="transmembrane region" description="Helical" evidence="3">
    <location>
        <begin position="61"/>
        <end position="81"/>
    </location>
</feature>
<dbReference type="Gene3D" id="1.10.1760.20">
    <property type="match status" value="1"/>
</dbReference>
<dbReference type="PANTHER" id="PTHR34295:SF1">
    <property type="entry name" value="BIOTIN TRANSPORTER BIOY"/>
    <property type="match status" value="1"/>
</dbReference>
<protein>
    <recommendedName>
        <fullName evidence="2">Biotin transporter</fullName>
    </recommendedName>
</protein>
<comment type="caution">
    <text evidence="4">The sequence shown here is derived from an EMBL/GenBank/DDBJ whole genome shotgun (WGS) entry which is preliminary data.</text>
</comment>
<dbReference type="GO" id="GO:0015225">
    <property type="term" value="F:biotin transmembrane transporter activity"/>
    <property type="evidence" value="ECO:0007669"/>
    <property type="project" value="UniProtKB-UniRule"/>
</dbReference>
<sequence length="201" mass="21903">MLMQKISTKQLTLCSLFTALAAAGAFLKIPMPLCPITLQFLFTNLAGLILGKRLGGASIGAYVIIGLLGLPIFTGGGGIVYIFQPTFGFLVMFAVGAYAAGWFVEKFGAGKWQWFTASMLNLILVFVFGTIYYVWITNFYLQSGKNIMDMIIACAVLPLPGDILLCVISTMILKRVTPAISSFWAVAGTRTNTQTEREFQL</sequence>
<keyword evidence="2" id="KW-0813">Transport</keyword>
<organism evidence="4 5">
    <name type="scientific">Candidatus Butyricicoccus avistercoris</name>
    <dbReference type="NCBI Taxonomy" id="2838518"/>
    <lineage>
        <taxon>Bacteria</taxon>
        <taxon>Bacillati</taxon>
        <taxon>Bacillota</taxon>
        <taxon>Clostridia</taxon>
        <taxon>Eubacteriales</taxon>
        <taxon>Butyricicoccaceae</taxon>
        <taxon>Butyricicoccus</taxon>
    </lineage>
</organism>
<comment type="subcellular location">
    <subcellularLocation>
        <location evidence="2">Cell membrane</location>
        <topology evidence="2">Multi-pass membrane protein</topology>
    </subcellularLocation>
</comment>
<evidence type="ECO:0000313" key="4">
    <source>
        <dbReference type="EMBL" id="HIV61806.1"/>
    </source>
</evidence>
<evidence type="ECO:0000313" key="5">
    <source>
        <dbReference type="Proteomes" id="UP000886808"/>
    </source>
</evidence>